<accession>A0A224AK77</accession>
<dbReference type="OrthoDB" id="9803155at2"/>
<keyword evidence="4 9" id="KW-0808">Transferase</keyword>
<dbReference type="PANTHER" id="PTHR23342">
    <property type="entry name" value="N-ACETYLGLUTAMATE SYNTHASE"/>
    <property type="match status" value="1"/>
</dbReference>
<dbReference type="SUPFAM" id="SSF53633">
    <property type="entry name" value="Carbamate kinase-like"/>
    <property type="match status" value="1"/>
</dbReference>
<dbReference type="PANTHER" id="PTHR23342:SF0">
    <property type="entry name" value="N-ACETYLGLUTAMATE SYNTHASE, MITOCHONDRIAL"/>
    <property type="match status" value="1"/>
</dbReference>
<dbReference type="GO" id="GO:0005524">
    <property type="term" value="F:ATP binding"/>
    <property type="evidence" value="ECO:0007669"/>
    <property type="project" value="UniProtKB-UniRule"/>
</dbReference>
<evidence type="ECO:0000256" key="9">
    <source>
        <dbReference type="HAMAP-Rule" id="MF_00082"/>
    </source>
</evidence>
<comment type="function">
    <text evidence="9">Catalyzes the ATP-dependent phosphorylation of N-acetyl-L-glutamate.</text>
</comment>
<dbReference type="Gene3D" id="3.40.1160.10">
    <property type="entry name" value="Acetylglutamate kinase-like"/>
    <property type="match status" value="1"/>
</dbReference>
<comment type="similarity">
    <text evidence="9">Belongs to the acetylglutamate kinase family. ArgB subfamily.</text>
</comment>
<dbReference type="Proteomes" id="UP000263619">
    <property type="component" value="Chromosome"/>
</dbReference>
<name>A0A224AK77_9FLAO</name>
<evidence type="ECO:0000256" key="7">
    <source>
        <dbReference type="ARBA" id="ARBA00022840"/>
    </source>
</evidence>
<feature type="binding site" evidence="9">
    <location>
        <position position="158"/>
    </location>
    <ligand>
        <name>substrate</name>
    </ligand>
</feature>
<feature type="binding site" evidence="9">
    <location>
        <begin position="39"/>
        <end position="40"/>
    </location>
    <ligand>
        <name>substrate</name>
    </ligand>
</feature>
<dbReference type="RefSeq" id="WP_119305520.1">
    <property type="nucleotide sequence ID" value="NZ_AP014608.1"/>
</dbReference>
<dbReference type="EMBL" id="AP014608">
    <property type="protein sequence ID" value="BBA17254.1"/>
    <property type="molecule type" value="Genomic_DNA"/>
</dbReference>
<evidence type="ECO:0000256" key="2">
    <source>
        <dbReference type="ARBA" id="ARBA00022571"/>
    </source>
</evidence>
<dbReference type="UniPathway" id="UPA00068">
    <property type="reaction ID" value="UER00107"/>
</dbReference>
<protein>
    <recommendedName>
        <fullName evidence="9">Acetylglutamate kinase</fullName>
        <ecNumber evidence="9">2.7.2.8</ecNumber>
    </recommendedName>
    <alternativeName>
        <fullName evidence="9">N-acetyl-L-glutamate 5-phosphotransferase</fullName>
    </alternativeName>
    <alternativeName>
        <fullName evidence="9">NAG kinase</fullName>
        <shortName evidence="9">NAGK</shortName>
    </alternativeName>
</protein>
<keyword evidence="7 9" id="KW-0067">ATP-binding</keyword>
<evidence type="ECO:0000256" key="3">
    <source>
        <dbReference type="ARBA" id="ARBA00022605"/>
    </source>
</evidence>
<dbReference type="InterPro" id="IPR001048">
    <property type="entry name" value="Asp/Glu/Uridylate_kinase"/>
</dbReference>
<feature type="binding site" evidence="9">
    <location>
        <position position="61"/>
    </location>
    <ligand>
        <name>substrate</name>
    </ligand>
</feature>
<evidence type="ECO:0000256" key="4">
    <source>
        <dbReference type="ARBA" id="ARBA00022679"/>
    </source>
</evidence>
<keyword evidence="9" id="KW-0963">Cytoplasm</keyword>
<feature type="domain" description="Aspartate/glutamate/uridylate kinase" evidence="10">
    <location>
        <begin position="3"/>
        <end position="243"/>
    </location>
</feature>
<dbReference type="HAMAP" id="MF_00082">
    <property type="entry name" value="ArgB"/>
    <property type="match status" value="1"/>
</dbReference>
<feature type="site" description="Transition state stabilizer" evidence="9">
    <location>
        <position position="7"/>
    </location>
</feature>
<comment type="catalytic activity">
    <reaction evidence="8 9">
        <text>N-acetyl-L-glutamate + ATP = N-acetyl-L-glutamyl 5-phosphate + ADP</text>
        <dbReference type="Rhea" id="RHEA:14629"/>
        <dbReference type="ChEBI" id="CHEBI:30616"/>
        <dbReference type="ChEBI" id="CHEBI:44337"/>
        <dbReference type="ChEBI" id="CHEBI:57936"/>
        <dbReference type="ChEBI" id="CHEBI:456216"/>
        <dbReference type="EC" id="2.7.2.8"/>
    </reaction>
</comment>
<evidence type="ECO:0000313" key="11">
    <source>
        <dbReference type="EMBL" id="BBA17254.1"/>
    </source>
</evidence>
<dbReference type="InterPro" id="IPR004662">
    <property type="entry name" value="AcgluKinase_fam"/>
</dbReference>
<comment type="pathway">
    <text evidence="1 9">Amino-acid biosynthesis; L-arginine biosynthesis; N(2)-acetyl-L-ornithine from L-glutamate: step 2/4.</text>
</comment>
<feature type="site" description="Transition state stabilizer" evidence="9">
    <location>
        <position position="226"/>
    </location>
</feature>
<dbReference type="Pfam" id="PF00696">
    <property type="entry name" value="AA_kinase"/>
    <property type="match status" value="1"/>
</dbReference>
<evidence type="ECO:0000256" key="5">
    <source>
        <dbReference type="ARBA" id="ARBA00022741"/>
    </source>
</evidence>
<keyword evidence="12" id="KW-1185">Reference proteome</keyword>
<comment type="subcellular location">
    <subcellularLocation>
        <location evidence="9">Cytoplasm</location>
    </subcellularLocation>
</comment>
<dbReference type="AlphaFoldDB" id="A0A224AK77"/>
<dbReference type="InterPro" id="IPR036393">
    <property type="entry name" value="AceGlu_kinase-like_sf"/>
</dbReference>
<dbReference type="GO" id="GO:0005737">
    <property type="term" value="C:cytoplasm"/>
    <property type="evidence" value="ECO:0007669"/>
    <property type="project" value="UniProtKB-SubCell"/>
</dbReference>
<keyword evidence="5 9" id="KW-0547">Nucleotide-binding</keyword>
<reference evidence="11 12" key="1">
    <citation type="submission" date="2014-06" db="EMBL/GenBank/DDBJ databases">
        <title>Genome sequence of the intracellular symbiont Blattabacterium cuenoti, strain STAT from the wood feeding cockroach Salganea taiwanensis taiwanensis.</title>
        <authorList>
            <person name="Kinjo Y."/>
            <person name="Ohkuma M."/>
            <person name="Tokuda G."/>
        </authorList>
    </citation>
    <scope>NUCLEOTIDE SEQUENCE [LARGE SCALE GENOMIC DNA]</scope>
    <source>
        <strain evidence="11 12">STAT</strain>
    </source>
</reference>
<evidence type="ECO:0000256" key="6">
    <source>
        <dbReference type="ARBA" id="ARBA00022777"/>
    </source>
</evidence>
<evidence type="ECO:0000259" key="10">
    <source>
        <dbReference type="Pfam" id="PF00696"/>
    </source>
</evidence>
<dbReference type="NCBIfam" id="TIGR00761">
    <property type="entry name" value="argB"/>
    <property type="match status" value="1"/>
</dbReference>
<proteinExistence type="inferred from homology"/>
<keyword evidence="2 9" id="KW-0055">Arginine biosynthesis</keyword>
<keyword evidence="6 9" id="KW-0418">Kinase</keyword>
<dbReference type="InterPro" id="IPR037528">
    <property type="entry name" value="ArgB"/>
</dbReference>
<organism evidence="11 12">
    <name type="scientific">Blattabacterium cuenoti STAT</name>
    <dbReference type="NCBI Taxonomy" id="1457030"/>
    <lineage>
        <taxon>Bacteria</taxon>
        <taxon>Pseudomonadati</taxon>
        <taxon>Bacteroidota</taxon>
        <taxon>Flavobacteriia</taxon>
        <taxon>Flavobacteriales</taxon>
        <taxon>Blattabacteriaceae</taxon>
        <taxon>Blattabacterium</taxon>
    </lineage>
</organism>
<dbReference type="GO" id="GO:0003991">
    <property type="term" value="F:acetylglutamate kinase activity"/>
    <property type="evidence" value="ECO:0007669"/>
    <property type="project" value="UniProtKB-UniRule"/>
</dbReference>
<keyword evidence="3 9" id="KW-0028">Amino-acid biosynthesis</keyword>
<dbReference type="GO" id="GO:0042450">
    <property type="term" value="P:L-arginine biosynthetic process via ornithine"/>
    <property type="evidence" value="ECO:0007669"/>
    <property type="project" value="UniProtKB-UniRule"/>
</dbReference>
<dbReference type="EC" id="2.7.2.8" evidence="9"/>
<evidence type="ECO:0000313" key="12">
    <source>
        <dbReference type="Proteomes" id="UP000263619"/>
    </source>
</evidence>
<dbReference type="PIRSF" id="PIRSF000728">
    <property type="entry name" value="NAGK"/>
    <property type="match status" value="1"/>
</dbReference>
<dbReference type="CDD" id="cd04238">
    <property type="entry name" value="AAK_NAGK-like"/>
    <property type="match status" value="1"/>
</dbReference>
<evidence type="ECO:0000256" key="1">
    <source>
        <dbReference type="ARBA" id="ARBA00004828"/>
    </source>
</evidence>
<gene>
    <name evidence="9 11" type="primary">argB</name>
    <name evidence="11" type="ORF">STAT_326</name>
</gene>
<evidence type="ECO:0000256" key="8">
    <source>
        <dbReference type="ARBA" id="ARBA00048141"/>
    </source>
</evidence>
<sequence>MKIHVVKIGGNLINDHKLLHDSLEAFCHLQGDKVLIHGGGKKADFISNKMGFYPKMIQGRRITDKETLDIVVMTYAGIINKNIVAKLQSYHCNALGLCGADGNCIQSYLRKMKNINYGYVGDINVKSVNTHLIKFLLKNHITPVLCSITHNGIGNLLNTNADTIASYIAMSLSQEKDCEVELYFCFEKKGILRNMQDPESYLKKINFHLFQKMKKNHTITNGMIPKLENAFLALQNGVCKVSIGLPTHLLLKNNLNKTRLCL</sequence>